<accession>A0A089YK42</accession>
<comment type="similarity">
    <text evidence="1">Belongs to the LysR transcriptional regulatory family.</text>
</comment>
<dbReference type="PANTHER" id="PTHR30419:SF8">
    <property type="entry name" value="NITROGEN ASSIMILATION TRANSCRIPTIONAL ACTIVATOR-RELATED"/>
    <property type="match status" value="1"/>
</dbReference>
<proteinExistence type="inferred from homology"/>
<organism evidence="6 7">
    <name type="scientific">Pseudomonas rhizosphaerae</name>
    <dbReference type="NCBI Taxonomy" id="216142"/>
    <lineage>
        <taxon>Bacteria</taxon>
        <taxon>Pseudomonadati</taxon>
        <taxon>Pseudomonadota</taxon>
        <taxon>Gammaproteobacteria</taxon>
        <taxon>Pseudomonadales</taxon>
        <taxon>Pseudomonadaceae</taxon>
        <taxon>Pseudomonas</taxon>
    </lineage>
</organism>
<dbReference type="GO" id="GO:0003700">
    <property type="term" value="F:DNA-binding transcription factor activity"/>
    <property type="evidence" value="ECO:0007669"/>
    <property type="project" value="InterPro"/>
</dbReference>
<keyword evidence="7" id="KW-1185">Reference proteome</keyword>
<dbReference type="InterPro" id="IPR036390">
    <property type="entry name" value="WH_DNA-bd_sf"/>
</dbReference>
<dbReference type="FunFam" id="1.10.10.10:FF:000001">
    <property type="entry name" value="LysR family transcriptional regulator"/>
    <property type="match status" value="1"/>
</dbReference>
<dbReference type="InterPro" id="IPR000847">
    <property type="entry name" value="LysR_HTH_N"/>
</dbReference>
<evidence type="ECO:0000256" key="3">
    <source>
        <dbReference type="ARBA" id="ARBA00023125"/>
    </source>
</evidence>
<dbReference type="KEGG" id="prh:LT40_04715"/>
<dbReference type="Pfam" id="PF03466">
    <property type="entry name" value="LysR_substrate"/>
    <property type="match status" value="1"/>
</dbReference>
<dbReference type="eggNOG" id="COG0583">
    <property type="taxonomic scope" value="Bacteria"/>
</dbReference>
<dbReference type="PROSITE" id="PS50931">
    <property type="entry name" value="HTH_LYSR"/>
    <property type="match status" value="1"/>
</dbReference>
<feature type="domain" description="HTH lysR-type" evidence="5">
    <location>
        <begin position="1"/>
        <end position="58"/>
    </location>
</feature>
<evidence type="ECO:0000313" key="6">
    <source>
        <dbReference type="EMBL" id="AIS16753.1"/>
    </source>
</evidence>
<evidence type="ECO:0000256" key="4">
    <source>
        <dbReference type="ARBA" id="ARBA00023163"/>
    </source>
</evidence>
<dbReference type="InterPro" id="IPR050950">
    <property type="entry name" value="HTH-type_LysR_regulators"/>
</dbReference>
<keyword evidence="2" id="KW-0805">Transcription regulation</keyword>
<dbReference type="SUPFAM" id="SSF46785">
    <property type="entry name" value="Winged helix' DNA-binding domain"/>
    <property type="match status" value="1"/>
</dbReference>
<dbReference type="GO" id="GO:0003677">
    <property type="term" value="F:DNA binding"/>
    <property type="evidence" value="ECO:0007669"/>
    <property type="project" value="UniProtKB-KW"/>
</dbReference>
<dbReference type="OrthoDB" id="7010314at2"/>
<dbReference type="RefSeq" id="WP_043187083.1">
    <property type="nucleotide sequence ID" value="NZ_CP009533.1"/>
</dbReference>
<keyword evidence="3" id="KW-0238">DNA-binding</keyword>
<name>A0A089YK42_9PSED</name>
<dbReference type="InterPro" id="IPR005119">
    <property type="entry name" value="LysR_subst-bd"/>
</dbReference>
<dbReference type="SUPFAM" id="SSF53850">
    <property type="entry name" value="Periplasmic binding protein-like II"/>
    <property type="match status" value="1"/>
</dbReference>
<sequence>MKLHQLRALVCIHETGSLQDASQVLHLTQSALSRSMKELESQLGVTLLVRSNKGMSLTEHGQRVLGHARQALESVRRARQEIEDMKGLTVSEITLGVTPVTALLSPLQQTLLHFQQTYPNAALKVLEMRPAQLLQHLRDGLLDFALTSQVPSHAVGLDWQPLCRIPGVVAVRKGHPLQHVRSLRLFQEAQWISVDSVADTLSQFNQLFASSALGRPRRVFECTAMNLAIKMLLNSDSVMVISQGALGPGLVGLGDMVKHLHPVELEESVPDYSVNIVCVNRSYLTRAAGLLFTQLQSGFAVEHSTSNAL</sequence>
<keyword evidence="4" id="KW-0804">Transcription</keyword>
<dbReference type="PANTHER" id="PTHR30419">
    <property type="entry name" value="HTH-TYPE TRANSCRIPTIONAL REGULATOR YBHD"/>
    <property type="match status" value="1"/>
</dbReference>
<dbReference type="AlphaFoldDB" id="A0A089YK42"/>
<dbReference type="CDD" id="cd05466">
    <property type="entry name" value="PBP2_LTTR_substrate"/>
    <property type="match status" value="1"/>
</dbReference>
<dbReference type="PRINTS" id="PR00039">
    <property type="entry name" value="HTHLYSR"/>
</dbReference>
<dbReference type="Gene3D" id="3.40.190.290">
    <property type="match status" value="1"/>
</dbReference>
<dbReference type="EMBL" id="CP009533">
    <property type="protein sequence ID" value="AIS16753.1"/>
    <property type="molecule type" value="Genomic_DNA"/>
</dbReference>
<dbReference type="STRING" id="216142.LT40_04715"/>
<evidence type="ECO:0000256" key="2">
    <source>
        <dbReference type="ARBA" id="ARBA00023015"/>
    </source>
</evidence>
<evidence type="ECO:0000259" key="5">
    <source>
        <dbReference type="PROSITE" id="PS50931"/>
    </source>
</evidence>
<dbReference type="HOGENOM" id="CLU_039613_6_0_6"/>
<dbReference type="InterPro" id="IPR036388">
    <property type="entry name" value="WH-like_DNA-bd_sf"/>
</dbReference>
<evidence type="ECO:0000313" key="7">
    <source>
        <dbReference type="Proteomes" id="UP000029499"/>
    </source>
</evidence>
<dbReference type="Gene3D" id="1.10.10.10">
    <property type="entry name" value="Winged helix-like DNA-binding domain superfamily/Winged helix DNA-binding domain"/>
    <property type="match status" value="1"/>
</dbReference>
<dbReference type="GO" id="GO:0005829">
    <property type="term" value="C:cytosol"/>
    <property type="evidence" value="ECO:0007669"/>
    <property type="project" value="TreeGrafter"/>
</dbReference>
<gene>
    <name evidence="6" type="ORF">LT40_04715</name>
</gene>
<reference evidence="6 7" key="1">
    <citation type="journal article" date="2015" name="J. Biotechnol.">
        <title>Complete genome sequence of Pseudomonas rhizosphaerae IH5T (=DSM 16299T), a phosphate-solubilizing rhizobacterium for bacterial biofertilizer.</title>
        <authorList>
            <person name="Kwak Y."/>
            <person name="Jung B.K."/>
            <person name="Shin J.H."/>
        </authorList>
    </citation>
    <scope>NUCLEOTIDE SEQUENCE [LARGE SCALE GENOMIC DNA]</scope>
    <source>
        <strain evidence="6">DSM 16299</strain>
    </source>
</reference>
<dbReference type="Proteomes" id="UP000029499">
    <property type="component" value="Chromosome"/>
</dbReference>
<protein>
    <submittedName>
        <fullName evidence="6">LysR family transcriptional regulator</fullName>
    </submittedName>
</protein>
<evidence type="ECO:0000256" key="1">
    <source>
        <dbReference type="ARBA" id="ARBA00009437"/>
    </source>
</evidence>
<dbReference type="Pfam" id="PF00126">
    <property type="entry name" value="HTH_1"/>
    <property type="match status" value="1"/>
</dbReference>